<protein>
    <submittedName>
        <fullName evidence="1">Uncharacterized protein</fullName>
    </submittedName>
</protein>
<name>A0A8T3AI20_DENNO</name>
<dbReference type="EMBL" id="JAGYWB010000016">
    <property type="protein sequence ID" value="KAI0495798.1"/>
    <property type="molecule type" value="Genomic_DNA"/>
</dbReference>
<gene>
    <name evidence="1" type="ORF">KFK09_022101</name>
</gene>
<dbReference type="Proteomes" id="UP000829196">
    <property type="component" value="Unassembled WGS sequence"/>
</dbReference>
<accession>A0A8T3AI20</accession>
<comment type="caution">
    <text evidence="1">The sequence shown here is derived from an EMBL/GenBank/DDBJ whole genome shotgun (WGS) entry which is preliminary data.</text>
</comment>
<dbReference type="AlphaFoldDB" id="A0A8T3AI20"/>
<evidence type="ECO:0000313" key="1">
    <source>
        <dbReference type="EMBL" id="KAI0495798.1"/>
    </source>
</evidence>
<evidence type="ECO:0000313" key="2">
    <source>
        <dbReference type="Proteomes" id="UP000829196"/>
    </source>
</evidence>
<keyword evidence="2" id="KW-1185">Reference proteome</keyword>
<organism evidence="1 2">
    <name type="scientific">Dendrobium nobile</name>
    <name type="common">Orchid</name>
    <dbReference type="NCBI Taxonomy" id="94219"/>
    <lineage>
        <taxon>Eukaryota</taxon>
        <taxon>Viridiplantae</taxon>
        <taxon>Streptophyta</taxon>
        <taxon>Embryophyta</taxon>
        <taxon>Tracheophyta</taxon>
        <taxon>Spermatophyta</taxon>
        <taxon>Magnoliopsida</taxon>
        <taxon>Liliopsida</taxon>
        <taxon>Asparagales</taxon>
        <taxon>Orchidaceae</taxon>
        <taxon>Epidendroideae</taxon>
        <taxon>Malaxideae</taxon>
        <taxon>Dendrobiinae</taxon>
        <taxon>Dendrobium</taxon>
    </lineage>
</organism>
<reference evidence="1" key="1">
    <citation type="journal article" date="2022" name="Front. Genet.">
        <title>Chromosome-Scale Assembly of the Dendrobium nobile Genome Provides Insights Into the Molecular Mechanism of the Biosynthesis of the Medicinal Active Ingredient of Dendrobium.</title>
        <authorList>
            <person name="Xu Q."/>
            <person name="Niu S.-C."/>
            <person name="Li K.-L."/>
            <person name="Zheng P.-J."/>
            <person name="Zhang X.-J."/>
            <person name="Jia Y."/>
            <person name="Liu Y."/>
            <person name="Niu Y.-X."/>
            <person name="Yu L.-H."/>
            <person name="Chen D.-F."/>
            <person name="Zhang G.-Q."/>
        </authorList>
    </citation>
    <scope>NUCLEOTIDE SEQUENCE</scope>
    <source>
        <tissue evidence="1">Leaf</tissue>
    </source>
</reference>
<proteinExistence type="predicted"/>
<sequence length="70" mass="7788">MLLDLSSNQMSRAGLSESTHPLNQFCSIFFFDFINGFVFSNCLAVGGRDKIDLIKQSGMNFLTSMTSSRI</sequence>